<accession>A0A816BJT6</accession>
<dbReference type="Proteomes" id="UP000663829">
    <property type="component" value="Unassembled WGS sequence"/>
</dbReference>
<dbReference type="EMBL" id="CAJNOQ010038199">
    <property type="protein sequence ID" value="CAF1611719.1"/>
    <property type="molecule type" value="Genomic_DNA"/>
</dbReference>
<comment type="caution">
    <text evidence="2">The sequence shown here is derived from an EMBL/GenBank/DDBJ whole genome shotgun (WGS) entry which is preliminary data.</text>
</comment>
<keyword evidence="5" id="KW-1185">Reference proteome</keyword>
<name>A0A816BJT6_9BILA</name>
<sequence>MTSIPPSPLQVNFGDESAKPVAYFMQPVSNREYSDEEYSSTPMTSQIQQNQDQLHIDKHQQLYLISNSKSSPKLFHSPIDKTSWKLDRIQQVDSDDDHNDSFGVPTIYLSNTSIVDNASDTSRNVLAPSDAFDDTFTSESQ</sequence>
<dbReference type="Proteomes" id="UP000677228">
    <property type="component" value="Unassembled WGS sequence"/>
</dbReference>
<gene>
    <name evidence="2" type="ORF">GPM918_LOCUS43124</name>
    <name evidence="1" type="ORF">OVA965_LOCUS23444</name>
    <name evidence="4" type="ORF">SRO942_LOCUS44527</name>
    <name evidence="3" type="ORF">TMI583_LOCUS24161</name>
</gene>
<evidence type="ECO:0000313" key="2">
    <source>
        <dbReference type="EMBL" id="CAF1611719.1"/>
    </source>
</evidence>
<evidence type="ECO:0000313" key="1">
    <source>
        <dbReference type="EMBL" id="CAF1189040.1"/>
    </source>
</evidence>
<evidence type="ECO:0000313" key="3">
    <source>
        <dbReference type="EMBL" id="CAF4000059.1"/>
    </source>
</evidence>
<organism evidence="2 5">
    <name type="scientific">Didymodactylos carnosus</name>
    <dbReference type="NCBI Taxonomy" id="1234261"/>
    <lineage>
        <taxon>Eukaryota</taxon>
        <taxon>Metazoa</taxon>
        <taxon>Spiralia</taxon>
        <taxon>Gnathifera</taxon>
        <taxon>Rotifera</taxon>
        <taxon>Eurotatoria</taxon>
        <taxon>Bdelloidea</taxon>
        <taxon>Philodinida</taxon>
        <taxon>Philodinidae</taxon>
        <taxon>Didymodactylos</taxon>
    </lineage>
</organism>
<dbReference type="EMBL" id="CAJNOK010013664">
    <property type="protein sequence ID" value="CAF1189040.1"/>
    <property type="molecule type" value="Genomic_DNA"/>
</dbReference>
<evidence type="ECO:0000313" key="4">
    <source>
        <dbReference type="EMBL" id="CAF4494888.1"/>
    </source>
</evidence>
<protein>
    <submittedName>
        <fullName evidence="2">Uncharacterized protein</fullName>
    </submittedName>
</protein>
<dbReference type="AlphaFoldDB" id="A0A816BJT6"/>
<reference evidence="2" key="1">
    <citation type="submission" date="2021-02" db="EMBL/GenBank/DDBJ databases">
        <authorList>
            <person name="Nowell W R."/>
        </authorList>
    </citation>
    <scope>NUCLEOTIDE SEQUENCE</scope>
</reference>
<proteinExistence type="predicted"/>
<dbReference type="Proteomes" id="UP000682733">
    <property type="component" value="Unassembled WGS sequence"/>
</dbReference>
<evidence type="ECO:0000313" key="5">
    <source>
        <dbReference type="Proteomes" id="UP000663829"/>
    </source>
</evidence>
<dbReference type="Proteomes" id="UP000681722">
    <property type="component" value="Unassembled WGS sequence"/>
</dbReference>
<dbReference type="EMBL" id="CAJOBA010035192">
    <property type="protein sequence ID" value="CAF4000059.1"/>
    <property type="molecule type" value="Genomic_DNA"/>
</dbReference>
<dbReference type="EMBL" id="CAJOBC010104972">
    <property type="protein sequence ID" value="CAF4494888.1"/>
    <property type="molecule type" value="Genomic_DNA"/>
</dbReference>